<evidence type="ECO:0000256" key="1">
    <source>
        <dbReference type="ARBA" id="ARBA00022612"/>
    </source>
</evidence>
<dbReference type="InterPro" id="IPR010090">
    <property type="entry name" value="Phage_tape_meas"/>
</dbReference>
<dbReference type="PANTHER" id="PTHR37813">
    <property type="entry name" value="FELS-2 PROPHAGE PROTEIN"/>
    <property type="match status" value="1"/>
</dbReference>
<dbReference type="NCBIfam" id="TIGR01760">
    <property type="entry name" value="tape_meas_TP901"/>
    <property type="match status" value="1"/>
</dbReference>
<feature type="transmembrane region" description="Helical" evidence="2">
    <location>
        <begin position="392"/>
        <end position="417"/>
    </location>
</feature>
<feature type="transmembrane region" description="Helical" evidence="2">
    <location>
        <begin position="356"/>
        <end position="380"/>
    </location>
</feature>
<reference evidence="4 5" key="1">
    <citation type="submission" date="2024-02" db="EMBL/GenBank/DDBJ databases">
        <title>Complete genome sequence of Pelagibacterium nitratireducens ZH15.</title>
        <authorList>
            <person name="Zhao L.H."/>
        </authorList>
    </citation>
    <scope>NUCLEOTIDE SEQUENCE [LARGE SCALE GENOMIC DNA]</scope>
    <source>
        <strain evidence="4 5">ZH15</strain>
    </source>
</reference>
<keyword evidence="1" id="KW-1188">Viral release from host cell</keyword>
<gene>
    <name evidence="4" type="ORF">V6617_10060</name>
</gene>
<protein>
    <submittedName>
        <fullName evidence="4">Phage tail tape measure protein</fullName>
    </submittedName>
</protein>
<accession>A0ABZ2HW81</accession>
<feature type="transmembrane region" description="Helical" evidence="2">
    <location>
        <begin position="423"/>
        <end position="442"/>
    </location>
</feature>
<evidence type="ECO:0000256" key="2">
    <source>
        <dbReference type="SAM" id="Phobius"/>
    </source>
</evidence>
<dbReference type="Proteomes" id="UP001369958">
    <property type="component" value="Chromosome"/>
</dbReference>
<dbReference type="EMBL" id="CP146275">
    <property type="protein sequence ID" value="WWT31379.1"/>
    <property type="molecule type" value="Genomic_DNA"/>
</dbReference>
<keyword evidence="2" id="KW-1133">Transmembrane helix</keyword>
<proteinExistence type="predicted"/>
<dbReference type="Pfam" id="PF10145">
    <property type="entry name" value="PhageMin_Tail"/>
    <property type="match status" value="1"/>
</dbReference>
<evidence type="ECO:0000313" key="5">
    <source>
        <dbReference type="Proteomes" id="UP001369958"/>
    </source>
</evidence>
<keyword evidence="5" id="KW-1185">Reference proteome</keyword>
<name>A0ABZ2HW81_9HYPH</name>
<evidence type="ECO:0000313" key="4">
    <source>
        <dbReference type="EMBL" id="WWT31379.1"/>
    </source>
</evidence>
<keyword evidence="2" id="KW-0812">Transmembrane</keyword>
<keyword evidence="2" id="KW-0472">Membrane</keyword>
<feature type="transmembrane region" description="Helical" evidence="2">
    <location>
        <begin position="454"/>
        <end position="479"/>
    </location>
</feature>
<dbReference type="PANTHER" id="PTHR37813:SF1">
    <property type="entry name" value="FELS-2 PROPHAGE PROTEIN"/>
    <property type="match status" value="1"/>
</dbReference>
<dbReference type="RefSeq" id="WP_338606849.1">
    <property type="nucleotide sequence ID" value="NZ_CP146275.1"/>
</dbReference>
<organism evidence="4 5">
    <name type="scientific">Pelagibacterium nitratireducens</name>
    <dbReference type="NCBI Taxonomy" id="1046114"/>
    <lineage>
        <taxon>Bacteria</taxon>
        <taxon>Pseudomonadati</taxon>
        <taxon>Pseudomonadota</taxon>
        <taxon>Alphaproteobacteria</taxon>
        <taxon>Hyphomicrobiales</taxon>
        <taxon>Devosiaceae</taxon>
        <taxon>Pelagibacterium</taxon>
    </lineage>
</organism>
<evidence type="ECO:0000259" key="3">
    <source>
        <dbReference type="Pfam" id="PF10145"/>
    </source>
</evidence>
<feature type="domain" description="Phage tail tape measure protein" evidence="3">
    <location>
        <begin position="103"/>
        <end position="298"/>
    </location>
</feature>
<sequence length="775" mass="80986">MASMVSELIIRLVDMASAPARAIAGQVENLERAQAANSRAMANARGQMLDAAAMAIAFARALGEPVQAAMEFESAMADVRKVTDFDDGGLADFSMGLRNLAATDIPMAVNELADLAANAAASGIDDSDLLHFTRMTAEAAVAWGMAGGEAGENLAKIQAALGMTIDETQRYSDAVNHLSDNTASTAPNLVDYARRVAAQGEFFGFTREETLAFGSAMIGTGAQAEVAATSFRNMGRALTRGTSATTRQKDALNALGLDAAGVARSMQEDAVATTMLVIDRLGQMPEHLQASLITDIFGDEARALAPLLNNLDLLRDTLGLVAEETEYAGSVAREFAVRSATTEFAARRWKNQINEVALAIGNALLPALNAFFAATGPHLVALGGWITQNERLVVTITSLVGGLIALRVATAAARFAMLFFKGGLLEIALFSTRAAGAILALLNPLNLVRGALFALRLAVISTGVGAILVAIAMAGVWIYNNWEPLSAFFSGLWAGFLAAIDPIMPALDPIIGWAQDVVGWFTQLLGPMDASSTEAYNLGTALGVVAGQNLRGLLDAIQSIPMLFAEAGASVQGWVASVNDQINQFMVVTLRDWGSDLRSWASGFFDTGLEIAQAIFDGLVAKFQDILAWFGQWPQMILDAIGTIDVGGAIVGLGGGIAEGVGNATSGMAQGIGDAWNGLWAPARAAGGPVAGGRTYLVGEEGPELFTPGGQGYISTAADTSRMVAGRMAQLAINAPLIGNLHVTKEADVDAVIAALDRKLRDMLAGLQTDIEYAG</sequence>